<accession>A0A078AGB1</accession>
<feature type="compositionally biased region" description="Basic and acidic residues" evidence="2">
    <location>
        <begin position="85"/>
        <end position="94"/>
    </location>
</feature>
<feature type="region of interest" description="Disordered" evidence="2">
    <location>
        <begin position="77"/>
        <end position="102"/>
    </location>
</feature>
<proteinExistence type="predicted"/>
<evidence type="ECO:0000256" key="2">
    <source>
        <dbReference type="SAM" id="MobiDB-lite"/>
    </source>
</evidence>
<dbReference type="Proteomes" id="UP000039865">
    <property type="component" value="Unassembled WGS sequence"/>
</dbReference>
<organism evidence="3 4">
    <name type="scientific">Stylonychia lemnae</name>
    <name type="common">Ciliate</name>
    <dbReference type="NCBI Taxonomy" id="5949"/>
    <lineage>
        <taxon>Eukaryota</taxon>
        <taxon>Sar</taxon>
        <taxon>Alveolata</taxon>
        <taxon>Ciliophora</taxon>
        <taxon>Intramacronucleata</taxon>
        <taxon>Spirotrichea</taxon>
        <taxon>Stichotrichia</taxon>
        <taxon>Sporadotrichida</taxon>
        <taxon>Oxytrichidae</taxon>
        <taxon>Stylonychinae</taxon>
        <taxon>Stylonychia</taxon>
    </lineage>
</organism>
<gene>
    <name evidence="3" type="primary">Contig2327.g2507</name>
    <name evidence="3" type="ORF">STYLEM_10355</name>
</gene>
<feature type="coiled-coil region" evidence="1">
    <location>
        <begin position="346"/>
        <end position="373"/>
    </location>
</feature>
<dbReference type="EMBL" id="CCKQ01009831">
    <property type="protein sequence ID" value="CDW81340.1"/>
    <property type="molecule type" value="Genomic_DNA"/>
</dbReference>
<name>A0A078AGB1_STYLE</name>
<feature type="region of interest" description="Disordered" evidence="2">
    <location>
        <begin position="167"/>
        <end position="191"/>
    </location>
</feature>
<keyword evidence="1" id="KW-0175">Coiled coil</keyword>
<protein>
    <submittedName>
        <fullName evidence="3">Uncharacterized protein</fullName>
    </submittedName>
</protein>
<reference evidence="3 4" key="1">
    <citation type="submission" date="2014-06" db="EMBL/GenBank/DDBJ databases">
        <authorList>
            <person name="Swart Estienne"/>
        </authorList>
    </citation>
    <scope>NUCLEOTIDE SEQUENCE [LARGE SCALE GENOMIC DNA]</scope>
    <source>
        <strain evidence="3 4">130c</strain>
    </source>
</reference>
<sequence length="531" mass="62578">MSITQRYQVHFRLLTNEERIKQYNKEQLEEVVVVDDPLNINNGLINTISESNQSSSIGMNKSQLDSQEELVELLNGTHEQKKRCKEGNQNDHLMKSLNSKRRKLDDLADQKTDINSDQKANQAQVFNIQHNQRKEFPQNNLPAQKIDFSAELKINKFLDQQQLNNHVNNQNGKKEAGPSSLHVEVGSPITTEENVKQSVLQNKQEEEKQENQQQNLSQDYHQSLLNLNRSQNTPPPQVVQPTFENPDNFKLNEALFQNQEDKADTEEVQIIQQNEQQQISTSLRKRDLKNLEKMQNQQAKKQLQKKLVKHLQKLSKWIKNGKYTCNEHVTDDKLTLKVKIFTFSLVAKQQDECQLLLNEIKLIKNERKMINKEVQLFQYFVLNIFNEKEYRNQLFKIPPSQIQKYVEDPQHLFIEKQALGIRDYKHGHCSYQLAFTEEMCFDETPQRYPNIFSDKLLIYNAGGSMGEFQVCQLKRKELIIDHEEKYLLVDQMNGKNGDPDIIKKEKFKYRYYVSLPVRDNEEYIVYFPRLF</sequence>
<dbReference type="InParanoid" id="A0A078AGB1"/>
<keyword evidence="4" id="KW-1185">Reference proteome</keyword>
<evidence type="ECO:0000256" key="1">
    <source>
        <dbReference type="SAM" id="Coils"/>
    </source>
</evidence>
<evidence type="ECO:0000313" key="3">
    <source>
        <dbReference type="EMBL" id="CDW81340.1"/>
    </source>
</evidence>
<evidence type="ECO:0000313" key="4">
    <source>
        <dbReference type="Proteomes" id="UP000039865"/>
    </source>
</evidence>
<dbReference type="OrthoDB" id="10630697at2759"/>
<dbReference type="AlphaFoldDB" id="A0A078AGB1"/>